<keyword evidence="2" id="KW-0808">Transferase</keyword>
<evidence type="ECO:0000256" key="2">
    <source>
        <dbReference type="ARBA" id="ARBA00022679"/>
    </source>
</evidence>
<evidence type="ECO:0000256" key="1">
    <source>
        <dbReference type="ARBA" id="ARBA00012928"/>
    </source>
</evidence>
<dbReference type="RefSeq" id="WP_213485537.1">
    <property type="nucleotide sequence ID" value="NZ_CAJRAY010000080.1"/>
</dbReference>
<accession>A0ABM8V7F9</accession>
<proteinExistence type="predicted"/>
<evidence type="ECO:0000256" key="4">
    <source>
        <dbReference type="PROSITE-ProRule" id="PRU00236"/>
    </source>
</evidence>
<reference evidence="6 7" key="1">
    <citation type="submission" date="2021-04" db="EMBL/GenBank/DDBJ databases">
        <authorList>
            <person name="Rakotoarivonina H."/>
        </authorList>
    </citation>
    <scope>NUCLEOTIDE SEQUENCE [LARGE SCALE GENOMIC DNA]</scope>
    <source>
        <strain evidence="6 7">XE</strain>
    </source>
</reference>
<feature type="domain" description="Deacetylase sirtuin-type" evidence="5">
    <location>
        <begin position="1"/>
        <end position="242"/>
    </location>
</feature>
<feature type="binding site" evidence="4">
    <location>
        <position position="133"/>
    </location>
    <ligand>
        <name>Zn(2+)</name>
        <dbReference type="ChEBI" id="CHEBI:29105"/>
    </ligand>
</feature>
<keyword evidence="7" id="KW-1185">Reference proteome</keyword>
<sequence>MTEAYDPIHRAALLIRDARSMVLISGAGLSVDAGVKDFRSPSGWWRSIDPRTVATVEALESDYDLFHEFYAARITQLKTVRPHRGHGILAEWEKRGMLACIGTQNVDGLHQAAGSRNVHELHGTIRAFRCHACGAPHAEETFLQKRKCQCGGRLRPNVVLFGEMLPQEAWDAAIAAIRAADAVLVIGTSLQVAPVNQLPFLTRAGRIFINAEETGHEDQFDVFIKGRALDSLAAIQERLELL</sequence>
<organism evidence="6 7">
    <name type="scientific">Thermobacillus xylanilyticus</name>
    <dbReference type="NCBI Taxonomy" id="76633"/>
    <lineage>
        <taxon>Bacteria</taxon>
        <taxon>Bacillati</taxon>
        <taxon>Bacillota</taxon>
        <taxon>Bacilli</taxon>
        <taxon>Bacillales</taxon>
        <taxon>Paenibacillaceae</taxon>
        <taxon>Thermobacillus</taxon>
    </lineage>
</organism>
<feature type="binding site" evidence="4">
    <location>
        <position position="148"/>
    </location>
    <ligand>
        <name>Zn(2+)</name>
        <dbReference type="ChEBI" id="CHEBI:29105"/>
    </ligand>
</feature>
<dbReference type="PROSITE" id="PS50305">
    <property type="entry name" value="SIRTUIN"/>
    <property type="match status" value="1"/>
</dbReference>
<dbReference type="Proteomes" id="UP000681526">
    <property type="component" value="Unassembled WGS sequence"/>
</dbReference>
<dbReference type="Gene3D" id="3.40.50.1220">
    <property type="entry name" value="TPP-binding domain"/>
    <property type="match status" value="1"/>
</dbReference>
<feature type="binding site" evidence="4">
    <location>
        <position position="150"/>
    </location>
    <ligand>
        <name>Zn(2+)</name>
        <dbReference type="ChEBI" id="CHEBI:29105"/>
    </ligand>
</feature>
<keyword evidence="4" id="KW-0862">Zinc</keyword>
<dbReference type="PANTHER" id="PTHR11085">
    <property type="entry name" value="NAD-DEPENDENT PROTEIN DEACYLASE SIRTUIN-5, MITOCHONDRIAL-RELATED"/>
    <property type="match status" value="1"/>
</dbReference>
<evidence type="ECO:0000313" key="6">
    <source>
        <dbReference type="EMBL" id="CAG5091315.1"/>
    </source>
</evidence>
<keyword evidence="3" id="KW-0520">NAD</keyword>
<evidence type="ECO:0000259" key="5">
    <source>
        <dbReference type="PROSITE" id="PS50305"/>
    </source>
</evidence>
<keyword evidence="4" id="KW-0479">Metal-binding</keyword>
<dbReference type="Gene3D" id="3.30.1600.10">
    <property type="entry name" value="SIR2/SIRT2 'Small Domain"/>
    <property type="match status" value="1"/>
</dbReference>
<name>A0ABM8V7F9_THEXY</name>
<feature type="active site" description="Proton acceptor" evidence="4">
    <location>
        <position position="122"/>
    </location>
</feature>
<feature type="binding site" evidence="4">
    <location>
        <position position="130"/>
    </location>
    <ligand>
        <name>Zn(2+)</name>
        <dbReference type="ChEBI" id="CHEBI:29105"/>
    </ligand>
</feature>
<dbReference type="Pfam" id="PF02146">
    <property type="entry name" value="SIR2"/>
    <property type="match status" value="1"/>
</dbReference>
<dbReference type="InterPro" id="IPR003000">
    <property type="entry name" value="Sirtuin"/>
</dbReference>
<evidence type="ECO:0000313" key="7">
    <source>
        <dbReference type="Proteomes" id="UP000681526"/>
    </source>
</evidence>
<dbReference type="InterPro" id="IPR029035">
    <property type="entry name" value="DHS-like_NAD/FAD-binding_dom"/>
</dbReference>
<dbReference type="PANTHER" id="PTHR11085:SF4">
    <property type="entry name" value="NAD-DEPENDENT PROTEIN DEACYLASE"/>
    <property type="match status" value="1"/>
</dbReference>
<evidence type="ECO:0000256" key="3">
    <source>
        <dbReference type="ARBA" id="ARBA00023027"/>
    </source>
</evidence>
<dbReference type="InterPro" id="IPR026590">
    <property type="entry name" value="Ssirtuin_cat_dom"/>
</dbReference>
<dbReference type="EMBL" id="CAJRAY010000080">
    <property type="protein sequence ID" value="CAG5091315.1"/>
    <property type="molecule type" value="Genomic_DNA"/>
</dbReference>
<dbReference type="InterPro" id="IPR050134">
    <property type="entry name" value="NAD-dep_sirtuin_deacylases"/>
</dbReference>
<dbReference type="InterPro" id="IPR026591">
    <property type="entry name" value="Sirtuin_cat_small_dom_sf"/>
</dbReference>
<dbReference type="NCBIfam" id="NF001753">
    <property type="entry name" value="PRK00481.1-3"/>
    <property type="match status" value="1"/>
</dbReference>
<protein>
    <recommendedName>
        <fullName evidence="1">protein acetyllysine N-acetyltransferase</fullName>
        <ecNumber evidence="1">2.3.1.286</ecNumber>
    </recommendedName>
</protein>
<dbReference type="EC" id="2.3.1.286" evidence="1"/>
<dbReference type="SUPFAM" id="SSF52467">
    <property type="entry name" value="DHS-like NAD/FAD-binding domain"/>
    <property type="match status" value="1"/>
</dbReference>
<gene>
    <name evidence="6" type="primary">txxe 3138-cobB</name>
    <name evidence="6" type="ORF">TXXE_15505</name>
</gene>
<comment type="caution">
    <text evidence="6">The sequence shown here is derived from an EMBL/GenBank/DDBJ whole genome shotgun (WGS) entry which is preliminary data.</text>
</comment>